<evidence type="ECO:0000256" key="10">
    <source>
        <dbReference type="ARBA" id="ARBA00048048"/>
    </source>
</evidence>
<keyword evidence="6" id="KW-0564">Palmitate</keyword>
<comment type="catalytic activity">
    <reaction evidence="10 11">
        <text>L-cysteinyl-[protein] + hexadecanoyl-CoA = S-hexadecanoyl-L-cysteinyl-[protein] + CoA</text>
        <dbReference type="Rhea" id="RHEA:36683"/>
        <dbReference type="Rhea" id="RHEA-COMP:10131"/>
        <dbReference type="Rhea" id="RHEA-COMP:11032"/>
        <dbReference type="ChEBI" id="CHEBI:29950"/>
        <dbReference type="ChEBI" id="CHEBI:57287"/>
        <dbReference type="ChEBI" id="CHEBI:57379"/>
        <dbReference type="ChEBI" id="CHEBI:74151"/>
        <dbReference type="EC" id="2.3.1.225"/>
    </reaction>
</comment>
<feature type="transmembrane region" description="Helical" evidence="11">
    <location>
        <begin position="77"/>
        <end position="97"/>
    </location>
</feature>
<evidence type="ECO:0000256" key="4">
    <source>
        <dbReference type="ARBA" id="ARBA00022989"/>
    </source>
</evidence>
<evidence type="ECO:0000256" key="11">
    <source>
        <dbReference type="RuleBase" id="RU079119"/>
    </source>
</evidence>
<feature type="domain" description="Palmitoyltransferase DHHC" evidence="13">
    <location>
        <begin position="142"/>
        <end position="259"/>
    </location>
</feature>
<evidence type="ECO:0000256" key="6">
    <source>
        <dbReference type="ARBA" id="ARBA00023139"/>
    </source>
</evidence>
<evidence type="ECO:0000259" key="13">
    <source>
        <dbReference type="Pfam" id="PF01529"/>
    </source>
</evidence>
<feature type="compositionally biased region" description="Low complexity" evidence="12">
    <location>
        <begin position="284"/>
        <end position="300"/>
    </location>
</feature>
<keyword evidence="15" id="KW-1185">Reference proteome</keyword>
<organism evidence="14 15">
    <name type="scientific">Alternaria burnsii</name>
    <dbReference type="NCBI Taxonomy" id="1187904"/>
    <lineage>
        <taxon>Eukaryota</taxon>
        <taxon>Fungi</taxon>
        <taxon>Dikarya</taxon>
        <taxon>Ascomycota</taxon>
        <taxon>Pezizomycotina</taxon>
        <taxon>Dothideomycetes</taxon>
        <taxon>Pleosporomycetidae</taxon>
        <taxon>Pleosporales</taxon>
        <taxon>Pleosporineae</taxon>
        <taxon>Pleosporaceae</taxon>
        <taxon>Alternaria</taxon>
        <taxon>Alternaria sect. Alternaria</taxon>
    </lineage>
</organism>
<keyword evidence="3 11" id="KW-0812">Transmembrane</keyword>
<reference evidence="14" key="2">
    <citation type="submission" date="2020-08" db="EMBL/GenBank/DDBJ databases">
        <title>Draft Genome Sequence of Cumin Blight Pathogen Alternaria burnsii.</title>
        <authorList>
            <person name="Feng Z."/>
        </authorList>
    </citation>
    <scope>NUCLEOTIDE SEQUENCE</scope>
    <source>
        <strain evidence="14">CBS107.38</strain>
    </source>
</reference>
<comment type="similarity">
    <text evidence="9">Belongs to the DHHC palmitoyltransferase family. PFA5 subfamily.</text>
</comment>
<dbReference type="GO" id="GO:0019706">
    <property type="term" value="F:protein-cysteine S-palmitoyltransferase activity"/>
    <property type="evidence" value="ECO:0007669"/>
    <property type="project" value="UniProtKB-EC"/>
</dbReference>
<feature type="region of interest" description="Disordered" evidence="12">
    <location>
        <begin position="274"/>
        <end position="322"/>
    </location>
</feature>
<feature type="compositionally biased region" description="Polar residues" evidence="12">
    <location>
        <begin position="274"/>
        <end position="283"/>
    </location>
</feature>
<comment type="caution">
    <text evidence="14">The sequence shown here is derived from an EMBL/GenBank/DDBJ whole genome shotgun (WGS) entry which is preliminary data.</text>
</comment>
<dbReference type="RefSeq" id="XP_038783604.1">
    <property type="nucleotide sequence ID" value="XM_038933639.1"/>
</dbReference>
<evidence type="ECO:0000256" key="9">
    <source>
        <dbReference type="ARBA" id="ARBA00038298"/>
    </source>
</evidence>
<dbReference type="PANTHER" id="PTHR22883:SF23">
    <property type="entry name" value="PALMITOYLTRANSFERASE ZDHHC6"/>
    <property type="match status" value="1"/>
</dbReference>
<keyword evidence="2 11" id="KW-0808">Transferase</keyword>
<dbReference type="EMBL" id="JAAABM010000013">
    <property type="protein sequence ID" value="KAF7673269.1"/>
    <property type="molecule type" value="Genomic_DNA"/>
</dbReference>
<comment type="subcellular location">
    <subcellularLocation>
        <location evidence="1">Membrane</location>
        <topology evidence="1">Multi-pass membrane protein</topology>
    </subcellularLocation>
</comment>
<evidence type="ECO:0000256" key="7">
    <source>
        <dbReference type="ARBA" id="ARBA00023288"/>
    </source>
</evidence>
<dbReference type="GO" id="GO:0016020">
    <property type="term" value="C:membrane"/>
    <property type="evidence" value="ECO:0007669"/>
    <property type="project" value="UniProtKB-SubCell"/>
</dbReference>
<dbReference type="GO" id="GO:0005783">
    <property type="term" value="C:endoplasmic reticulum"/>
    <property type="evidence" value="ECO:0007669"/>
    <property type="project" value="TreeGrafter"/>
</dbReference>
<keyword evidence="4 11" id="KW-1133">Transmembrane helix</keyword>
<feature type="compositionally biased region" description="Basic and acidic residues" evidence="12">
    <location>
        <begin position="308"/>
        <end position="322"/>
    </location>
</feature>
<keyword evidence="8 11" id="KW-0012">Acyltransferase</keyword>
<dbReference type="PROSITE" id="PS50216">
    <property type="entry name" value="DHHC"/>
    <property type="match status" value="1"/>
</dbReference>
<dbReference type="InterPro" id="IPR001594">
    <property type="entry name" value="Palmitoyltrfase_DHHC"/>
</dbReference>
<dbReference type="GO" id="GO:0005794">
    <property type="term" value="C:Golgi apparatus"/>
    <property type="evidence" value="ECO:0007669"/>
    <property type="project" value="TreeGrafter"/>
</dbReference>
<evidence type="ECO:0000256" key="2">
    <source>
        <dbReference type="ARBA" id="ARBA00022679"/>
    </source>
</evidence>
<dbReference type="Pfam" id="PF01529">
    <property type="entry name" value="DHHC"/>
    <property type="match status" value="1"/>
</dbReference>
<dbReference type="AlphaFoldDB" id="A0A8H7AXR7"/>
<protein>
    <recommendedName>
        <fullName evidence="11">Palmitoyltransferase</fullName>
        <ecNumber evidence="11">2.3.1.225</ecNumber>
    </recommendedName>
</protein>
<evidence type="ECO:0000256" key="1">
    <source>
        <dbReference type="ARBA" id="ARBA00004141"/>
    </source>
</evidence>
<evidence type="ECO:0000256" key="5">
    <source>
        <dbReference type="ARBA" id="ARBA00023136"/>
    </source>
</evidence>
<comment type="domain">
    <text evidence="11">The DHHC domain is required for palmitoyltransferase activity.</text>
</comment>
<evidence type="ECO:0000256" key="3">
    <source>
        <dbReference type="ARBA" id="ARBA00022692"/>
    </source>
</evidence>
<dbReference type="PANTHER" id="PTHR22883">
    <property type="entry name" value="ZINC FINGER DHHC DOMAIN CONTAINING PROTEIN"/>
    <property type="match status" value="1"/>
</dbReference>
<gene>
    <name evidence="14" type="ORF">GT037_008592</name>
</gene>
<dbReference type="InterPro" id="IPR039859">
    <property type="entry name" value="PFA4/ZDH16/20/ERF2-like"/>
</dbReference>
<evidence type="ECO:0000313" key="15">
    <source>
        <dbReference type="Proteomes" id="UP000596902"/>
    </source>
</evidence>
<dbReference type="EC" id="2.3.1.225" evidence="11"/>
<dbReference type="Proteomes" id="UP000596902">
    <property type="component" value="Unassembled WGS sequence"/>
</dbReference>
<evidence type="ECO:0000256" key="8">
    <source>
        <dbReference type="ARBA" id="ARBA00023315"/>
    </source>
</evidence>
<sequence>MAPPAVIGSQKPGATDTTAMEQKIGQATSVILPLLELGALGYETYVVVYLICVQYLIDPSEDIQRDFDIRPRRSTGIALIVVYAILLLFLIMAWARLLQLIWSKPDLIPLGDPSLEKTDANTKGFGFDQYDAYICDYQGLPLWCEKCHNWKPDRAHHCKELGRCVKKMDHYCPWAGGIIAETTHKFFMQFVAYASLYTTFTWIVVAIFFAERNSKMGSRPGTWIGALATAVLFSIFTFTMTCMTGWNLMINFTSVEGIQRGGIHNIAFLMSRSSTNPDTSHSSASPNTTNALPTTPTTSSSKHHNKKSSRDMAEEREHEKEDWPILTSFTRPSNRSYVVIQTKPMEHPWYTTLMQGWKNTMGENIIDWLLPFRQSPCKQKSHRGEFEWGEVVYDMAKMYEDKYLGTSLAILDKSGRSRRRR</sequence>
<dbReference type="GO" id="GO:0006612">
    <property type="term" value="P:protein targeting to membrane"/>
    <property type="evidence" value="ECO:0007669"/>
    <property type="project" value="TreeGrafter"/>
</dbReference>
<evidence type="ECO:0000256" key="12">
    <source>
        <dbReference type="SAM" id="MobiDB-lite"/>
    </source>
</evidence>
<proteinExistence type="inferred from homology"/>
<keyword evidence="7" id="KW-0449">Lipoprotein</keyword>
<accession>A0A8H7AXR7</accession>
<feature type="transmembrane region" description="Helical" evidence="11">
    <location>
        <begin position="39"/>
        <end position="57"/>
    </location>
</feature>
<reference evidence="14" key="1">
    <citation type="submission" date="2020-01" db="EMBL/GenBank/DDBJ databases">
        <authorList>
            <person name="Feng Z.H.Z."/>
        </authorList>
    </citation>
    <scope>NUCLEOTIDE SEQUENCE</scope>
    <source>
        <strain evidence="14">CBS107.38</strain>
    </source>
</reference>
<feature type="transmembrane region" description="Helical" evidence="11">
    <location>
        <begin position="222"/>
        <end position="246"/>
    </location>
</feature>
<dbReference type="GeneID" id="62206817"/>
<name>A0A8H7AXR7_9PLEO</name>
<keyword evidence="5 11" id="KW-0472">Membrane</keyword>
<feature type="transmembrane region" description="Helical" evidence="11">
    <location>
        <begin position="190"/>
        <end position="210"/>
    </location>
</feature>
<evidence type="ECO:0000313" key="14">
    <source>
        <dbReference type="EMBL" id="KAF7673269.1"/>
    </source>
</evidence>